<sequence length="352" mass="40648">MTLTKISFGYGFLIILSICLVVGLSQNLKLGWAINLFERFGYLHITMRVMPRNDTKWIFREPSVEIFKDIESMKKTELLSEGNSVFHGNFNMFFCDDLHELFKTYFQEFSIERLDEPWEAFLENFSNETLAYNLGINVSYVSGDHCYVLVKITRVRDKISFSPEFEALNASVNQAVLDKAETVKLGDMSSLWGFVKTFGSHYITSYATGNSMYQVIVYSQKIYKKLRDKIEKASGFQSLSNEEINFLFSPQFAEHMGNVLTSSGNETLLDWAEESLNSSYTVPADPPYKITYSNLLKLYRNSKLLKQLEVLLGNEALLHLKLMTVGPVFKDKQIRDWFLEVLDNNLKLWEVN</sequence>
<accession>A0A9P0H190</accession>
<evidence type="ECO:0000313" key="3">
    <source>
        <dbReference type="Proteomes" id="UP001152798"/>
    </source>
</evidence>
<dbReference type="Proteomes" id="UP001152798">
    <property type="component" value="Chromosome 1"/>
</dbReference>
<dbReference type="AlphaFoldDB" id="A0A9P0H190"/>
<reference evidence="2" key="1">
    <citation type="submission" date="2022-01" db="EMBL/GenBank/DDBJ databases">
        <authorList>
            <person name="King R."/>
        </authorList>
    </citation>
    <scope>NUCLEOTIDE SEQUENCE</scope>
</reference>
<dbReference type="EMBL" id="OV725077">
    <property type="protein sequence ID" value="CAH1389460.1"/>
    <property type="molecule type" value="Genomic_DNA"/>
</dbReference>
<keyword evidence="1" id="KW-1133">Transmembrane helix</keyword>
<evidence type="ECO:0000313" key="2">
    <source>
        <dbReference type="EMBL" id="CAH1389460.1"/>
    </source>
</evidence>
<protein>
    <recommendedName>
        <fullName evidence="4">Torso-like protein</fullName>
    </recommendedName>
</protein>
<organism evidence="2 3">
    <name type="scientific">Nezara viridula</name>
    <name type="common">Southern green stink bug</name>
    <name type="synonym">Cimex viridulus</name>
    <dbReference type="NCBI Taxonomy" id="85310"/>
    <lineage>
        <taxon>Eukaryota</taxon>
        <taxon>Metazoa</taxon>
        <taxon>Ecdysozoa</taxon>
        <taxon>Arthropoda</taxon>
        <taxon>Hexapoda</taxon>
        <taxon>Insecta</taxon>
        <taxon>Pterygota</taxon>
        <taxon>Neoptera</taxon>
        <taxon>Paraneoptera</taxon>
        <taxon>Hemiptera</taxon>
        <taxon>Heteroptera</taxon>
        <taxon>Panheteroptera</taxon>
        <taxon>Pentatomomorpha</taxon>
        <taxon>Pentatomoidea</taxon>
        <taxon>Pentatomidae</taxon>
        <taxon>Pentatominae</taxon>
        <taxon>Nezara</taxon>
    </lineage>
</organism>
<keyword evidence="3" id="KW-1185">Reference proteome</keyword>
<dbReference type="OrthoDB" id="10060229at2759"/>
<keyword evidence="1" id="KW-0812">Transmembrane</keyword>
<feature type="transmembrane region" description="Helical" evidence="1">
    <location>
        <begin position="6"/>
        <end position="24"/>
    </location>
</feature>
<evidence type="ECO:0000256" key="1">
    <source>
        <dbReference type="SAM" id="Phobius"/>
    </source>
</evidence>
<proteinExistence type="predicted"/>
<evidence type="ECO:0008006" key="4">
    <source>
        <dbReference type="Google" id="ProtNLM"/>
    </source>
</evidence>
<name>A0A9P0H190_NEZVI</name>
<gene>
    <name evidence="2" type="ORF">NEZAVI_LOCUS865</name>
</gene>
<keyword evidence="1" id="KW-0472">Membrane</keyword>